<evidence type="ECO:0000256" key="1">
    <source>
        <dbReference type="SAM" id="MobiDB-lite"/>
    </source>
</evidence>
<keyword evidence="3" id="KW-1185">Reference proteome</keyword>
<sequence>MVHFILTSTKRNEQQILEFSTTEPPRRCHIFTLIVWLPGAAARPLTTSADAIEWEKKANDRHIYNVKNHDQLYAEAITEIWNRQRQSFGNTQEHDDEDVQSQGDKDDRCNISPCVPGFLGDIVKFLLDRDTWEPSGSSRLDADVLPGTSSPIQKPQSPNPRALSACSKLQQQPSDLNA</sequence>
<dbReference type="AlphaFoldDB" id="A0A1J7J542"/>
<dbReference type="STRING" id="1408157.A0A1J7J542"/>
<feature type="compositionally biased region" description="Polar residues" evidence="1">
    <location>
        <begin position="167"/>
        <end position="178"/>
    </location>
</feature>
<name>A0A1J7J542_9PEZI</name>
<feature type="compositionally biased region" description="Polar residues" evidence="1">
    <location>
        <begin position="147"/>
        <end position="156"/>
    </location>
</feature>
<dbReference type="InParanoid" id="A0A1J7J542"/>
<organism evidence="2 3">
    <name type="scientific">Coniochaeta ligniaria NRRL 30616</name>
    <dbReference type="NCBI Taxonomy" id="1408157"/>
    <lineage>
        <taxon>Eukaryota</taxon>
        <taxon>Fungi</taxon>
        <taxon>Dikarya</taxon>
        <taxon>Ascomycota</taxon>
        <taxon>Pezizomycotina</taxon>
        <taxon>Sordariomycetes</taxon>
        <taxon>Sordariomycetidae</taxon>
        <taxon>Coniochaetales</taxon>
        <taxon>Coniochaetaceae</taxon>
        <taxon>Coniochaeta</taxon>
    </lineage>
</organism>
<gene>
    <name evidence="2" type="ORF">CONLIGDRAFT_692467</name>
</gene>
<feature type="region of interest" description="Disordered" evidence="1">
    <location>
        <begin position="134"/>
        <end position="178"/>
    </location>
</feature>
<evidence type="ECO:0000313" key="2">
    <source>
        <dbReference type="EMBL" id="OIW24260.1"/>
    </source>
</evidence>
<protein>
    <submittedName>
        <fullName evidence="2">Uncharacterized protein</fullName>
    </submittedName>
</protein>
<evidence type="ECO:0000313" key="3">
    <source>
        <dbReference type="Proteomes" id="UP000182658"/>
    </source>
</evidence>
<reference evidence="2 3" key="1">
    <citation type="submission" date="2016-10" db="EMBL/GenBank/DDBJ databases">
        <title>Draft genome sequence of Coniochaeta ligniaria NRRL30616, a lignocellulolytic fungus for bioabatement of inhibitors in plant biomass hydrolysates.</title>
        <authorList>
            <consortium name="DOE Joint Genome Institute"/>
            <person name="Jimenez D.J."/>
            <person name="Hector R.E."/>
            <person name="Riley R."/>
            <person name="Sun H."/>
            <person name="Grigoriev I.V."/>
            <person name="Van Elsas J.D."/>
            <person name="Nichols N.N."/>
        </authorList>
    </citation>
    <scope>NUCLEOTIDE SEQUENCE [LARGE SCALE GENOMIC DNA]</scope>
    <source>
        <strain evidence="2 3">NRRL 30616</strain>
    </source>
</reference>
<dbReference type="EMBL" id="KV875104">
    <property type="protein sequence ID" value="OIW24260.1"/>
    <property type="molecule type" value="Genomic_DNA"/>
</dbReference>
<feature type="region of interest" description="Disordered" evidence="1">
    <location>
        <begin position="89"/>
        <end position="108"/>
    </location>
</feature>
<accession>A0A1J7J542</accession>
<dbReference type="Proteomes" id="UP000182658">
    <property type="component" value="Unassembled WGS sequence"/>
</dbReference>
<proteinExistence type="predicted"/>